<dbReference type="Gene3D" id="1.10.10.2840">
    <property type="entry name" value="PucR C-terminal helix-turn-helix domain"/>
    <property type="match status" value="1"/>
</dbReference>
<dbReference type="InterPro" id="IPR051448">
    <property type="entry name" value="CdaR-like_regulators"/>
</dbReference>
<reference evidence="4 5" key="1">
    <citation type="submission" date="2020-02" db="EMBL/GenBank/DDBJ databases">
        <title>Bacillus aquiflavi sp. nov., isolated from yellow water of strong flavor Chinese baijiu in Yibin region of China.</title>
        <authorList>
            <person name="Xie J."/>
        </authorList>
    </citation>
    <scope>NUCLEOTIDE SEQUENCE [LARGE SCALE GENOMIC DNA]</scope>
    <source>
        <strain evidence="4 5">3H-10</strain>
    </source>
</reference>
<dbReference type="Pfam" id="PF17853">
    <property type="entry name" value="GGDEF_2"/>
    <property type="match status" value="1"/>
</dbReference>
<dbReference type="AlphaFoldDB" id="A0A6B3W476"/>
<evidence type="ECO:0000313" key="5">
    <source>
        <dbReference type="Proteomes" id="UP000472971"/>
    </source>
</evidence>
<comment type="caution">
    <text evidence="4">The sequence shown here is derived from an EMBL/GenBank/DDBJ whole genome shotgun (WGS) entry which is preliminary data.</text>
</comment>
<dbReference type="PANTHER" id="PTHR33744:SF1">
    <property type="entry name" value="DNA-BINDING TRANSCRIPTIONAL ACTIVATOR ADER"/>
    <property type="match status" value="1"/>
</dbReference>
<dbReference type="EMBL" id="JAAIWN010000030">
    <property type="protein sequence ID" value="NEY82274.1"/>
    <property type="molecule type" value="Genomic_DNA"/>
</dbReference>
<accession>A0A6B3W476</accession>
<dbReference type="SMART" id="SM00989">
    <property type="entry name" value="V4R"/>
    <property type="match status" value="1"/>
</dbReference>
<dbReference type="RefSeq" id="WP_163242658.1">
    <property type="nucleotide sequence ID" value="NZ_CP082780.1"/>
</dbReference>
<dbReference type="Proteomes" id="UP000472971">
    <property type="component" value="Unassembled WGS sequence"/>
</dbReference>
<dbReference type="EMBL" id="JACEIO010000032">
    <property type="protein sequence ID" value="MBA4538018.1"/>
    <property type="molecule type" value="Genomic_DNA"/>
</dbReference>
<evidence type="ECO:0000259" key="2">
    <source>
        <dbReference type="SMART" id="SM00989"/>
    </source>
</evidence>
<dbReference type="Pfam" id="PF13556">
    <property type="entry name" value="HTH_30"/>
    <property type="match status" value="1"/>
</dbReference>
<reference evidence="3 6" key="2">
    <citation type="submission" date="2020-07" db="EMBL/GenBank/DDBJ databases">
        <authorList>
            <person name="Feng H."/>
        </authorList>
    </citation>
    <scope>NUCLEOTIDE SEQUENCE [LARGE SCALE GENOMIC DNA]</scope>
    <source>
        <strain evidence="3">S-12</strain>
        <strain evidence="6">s-12</strain>
    </source>
</reference>
<organism evidence="4 5">
    <name type="scientific">Bacillus aquiflavi</name>
    <dbReference type="NCBI Taxonomy" id="2672567"/>
    <lineage>
        <taxon>Bacteria</taxon>
        <taxon>Bacillati</taxon>
        <taxon>Bacillota</taxon>
        <taxon>Bacilli</taxon>
        <taxon>Bacillales</taxon>
        <taxon>Bacillaceae</taxon>
        <taxon>Bacillus</taxon>
    </lineage>
</organism>
<name>A0A6B3W476_9BACI</name>
<dbReference type="InterPro" id="IPR004096">
    <property type="entry name" value="V4R"/>
</dbReference>
<dbReference type="Pfam" id="PF02830">
    <property type="entry name" value="V4R"/>
    <property type="match status" value="1"/>
</dbReference>
<evidence type="ECO:0000313" key="3">
    <source>
        <dbReference type="EMBL" id="MBA4538018.1"/>
    </source>
</evidence>
<dbReference type="InterPro" id="IPR042070">
    <property type="entry name" value="PucR_C-HTH_sf"/>
</dbReference>
<evidence type="ECO:0000256" key="1">
    <source>
        <dbReference type="ARBA" id="ARBA00006754"/>
    </source>
</evidence>
<dbReference type="SUPFAM" id="SSF111126">
    <property type="entry name" value="Ligand-binding domain in the NO signalling and Golgi transport"/>
    <property type="match status" value="1"/>
</dbReference>
<dbReference type="Pfam" id="PF06505">
    <property type="entry name" value="XylR_N"/>
    <property type="match status" value="1"/>
</dbReference>
<comment type="similarity">
    <text evidence="1">Belongs to the CdaR family.</text>
</comment>
<dbReference type="Gene3D" id="3.30.1380.20">
    <property type="entry name" value="Trafficking protein particle complex subunit 3"/>
    <property type="match status" value="1"/>
</dbReference>
<keyword evidence="5" id="KW-1185">Reference proteome</keyword>
<dbReference type="InterPro" id="IPR024096">
    <property type="entry name" value="NO_sig/Golgi_transp_ligand-bd"/>
</dbReference>
<sequence>MLYTERLLDRLEVGDGSLFLNNERVILISMDAFGMLRHDLIQNIGFERMKGFLIRYGRELGVNDAKKILSEHMSSLTDMIKAGPALHMMKGHADVKTTYLEIDTEELGPVTSVCMEGIWRNSYEAIGYMNCFKKAAEPVCHTLVGYVSGYLSTICNQQVIAKEVACIGKGDPECRWIAKSNDLWGKEIEHELIYYKQTPIVKELEITYEKLLEERNNLQLAATIHKRLTQELVNGKDLDSLAQIIFQLMKLPIIFEDTQFRQLASAGVQEKHLKDIQEDVQQHFQHKQFVNKRMKHDHSFRDAAIIKLASHERIMVPIFLQEHIYGYCSFLYLNKEASRTPIEQMILERISYVASSYFLYAKTSFETAERMKGHFLEEMLNGRYATKKEILQRGQLIHFDLDEPYYMIVLKYELHSDNMKEELTFHQQLIEAITTYSQSENLNILVGQQQGNIVMLVQAKQLDEQQIEKTCWEAHSYLSQQFSTAAFYFGISLRATNILKVGEHYDEAVRAVRMSTATSQVITFQSLGVVGVLINEKNVSAIKRMAAMYLGPLYKCGDAKQQELLRTLYFFLFYGGNLEQTASSLAISISGLRYRVQKIEELLGHNMRNPTENYQLFLSLQALILIGELEM</sequence>
<dbReference type="PANTHER" id="PTHR33744">
    <property type="entry name" value="CARBOHYDRATE DIACID REGULATOR"/>
    <property type="match status" value="1"/>
</dbReference>
<feature type="domain" description="4-vinyl reductase 4VR" evidence="2">
    <location>
        <begin position="118"/>
        <end position="180"/>
    </location>
</feature>
<evidence type="ECO:0000313" key="4">
    <source>
        <dbReference type="EMBL" id="NEY82274.1"/>
    </source>
</evidence>
<dbReference type="InterPro" id="IPR041522">
    <property type="entry name" value="CdaR_GGDEF"/>
</dbReference>
<evidence type="ECO:0000313" key="6">
    <source>
        <dbReference type="Proteomes" id="UP000570010"/>
    </source>
</evidence>
<dbReference type="Proteomes" id="UP000570010">
    <property type="component" value="Unassembled WGS sequence"/>
</dbReference>
<gene>
    <name evidence="4" type="ORF">G4D64_12345</name>
    <name evidence="3" type="ORF">H1Z61_12955</name>
</gene>
<protein>
    <submittedName>
        <fullName evidence="4">PucR family transcriptional regulator</fullName>
    </submittedName>
    <submittedName>
        <fullName evidence="3">XylR N-terminal domain-containing protein</fullName>
    </submittedName>
</protein>
<dbReference type="InterPro" id="IPR025736">
    <property type="entry name" value="PucR_C-HTH_dom"/>
</dbReference>
<dbReference type="InterPro" id="IPR010523">
    <property type="entry name" value="XylR_N"/>
</dbReference>
<proteinExistence type="inferred from homology"/>